<evidence type="ECO:0000256" key="3">
    <source>
        <dbReference type="ARBA" id="ARBA00022989"/>
    </source>
</evidence>
<keyword evidence="4 5" id="KW-0472">Membrane</keyword>
<feature type="transmembrane region" description="Helical" evidence="5">
    <location>
        <begin position="282"/>
        <end position="301"/>
    </location>
</feature>
<proteinExistence type="predicted"/>
<comment type="subcellular location">
    <subcellularLocation>
        <location evidence="1">Membrane</location>
    </subcellularLocation>
</comment>
<feature type="transmembrane region" description="Helical" evidence="5">
    <location>
        <begin position="85"/>
        <end position="107"/>
    </location>
</feature>
<evidence type="ECO:0000256" key="1">
    <source>
        <dbReference type="ARBA" id="ARBA00004370"/>
    </source>
</evidence>
<evidence type="ECO:0000313" key="10">
    <source>
        <dbReference type="WBParaSite" id="BXY_1528500.1"/>
    </source>
</evidence>
<keyword evidence="2 5" id="KW-0812">Transmembrane</keyword>
<feature type="transmembrane region" description="Helical" evidence="5">
    <location>
        <begin position="51"/>
        <end position="73"/>
    </location>
</feature>
<name>A0A1I7SQH4_BURXY</name>
<evidence type="ECO:0000313" key="9">
    <source>
        <dbReference type="Proteomes" id="UP000659654"/>
    </source>
</evidence>
<dbReference type="EMBL" id="CAJFCV020000003">
    <property type="protein sequence ID" value="CAG9109904.1"/>
    <property type="molecule type" value="Genomic_DNA"/>
</dbReference>
<protein>
    <submittedName>
        <fullName evidence="7">(pine wood nematode) hypothetical protein</fullName>
    </submittedName>
    <submittedName>
        <fullName evidence="10">G_PROTEIN_RECEP_F1_2 domain-containing protein</fullName>
    </submittedName>
</protein>
<feature type="transmembrane region" description="Helical" evidence="5">
    <location>
        <begin position="119"/>
        <end position="141"/>
    </location>
</feature>
<feature type="domain" description="G-protein coupled receptors family 1 profile" evidence="6">
    <location>
        <begin position="64"/>
        <end position="297"/>
    </location>
</feature>
<dbReference type="GO" id="GO:0016020">
    <property type="term" value="C:membrane"/>
    <property type="evidence" value="ECO:0007669"/>
    <property type="project" value="UniProtKB-SubCell"/>
</dbReference>
<accession>A0A1I7SQH4</accession>
<evidence type="ECO:0000313" key="8">
    <source>
        <dbReference type="Proteomes" id="UP000095284"/>
    </source>
</evidence>
<evidence type="ECO:0000256" key="4">
    <source>
        <dbReference type="ARBA" id="ARBA00023136"/>
    </source>
</evidence>
<dbReference type="InterPro" id="IPR017452">
    <property type="entry name" value="GPCR_Rhodpsn_7TM"/>
</dbReference>
<feature type="transmembrane region" description="Helical" evidence="5">
    <location>
        <begin position="162"/>
        <end position="182"/>
    </location>
</feature>
<feature type="transmembrane region" description="Helical" evidence="5">
    <location>
        <begin position="194"/>
        <end position="220"/>
    </location>
</feature>
<dbReference type="Proteomes" id="UP000095284">
    <property type="component" value="Unplaced"/>
</dbReference>
<reference evidence="10" key="1">
    <citation type="submission" date="2016-11" db="UniProtKB">
        <authorList>
            <consortium name="WormBaseParasite"/>
        </authorList>
    </citation>
    <scope>IDENTIFICATION</scope>
</reference>
<keyword evidence="3 5" id="KW-1133">Transmembrane helix</keyword>
<keyword evidence="9" id="KW-1185">Reference proteome</keyword>
<dbReference type="SUPFAM" id="SSF81321">
    <property type="entry name" value="Family A G protein-coupled receptor-like"/>
    <property type="match status" value="1"/>
</dbReference>
<gene>
    <name evidence="7" type="ORF">BXYJ_LOCUS7315</name>
</gene>
<evidence type="ECO:0000259" key="6">
    <source>
        <dbReference type="PROSITE" id="PS50262"/>
    </source>
</evidence>
<evidence type="ECO:0000256" key="2">
    <source>
        <dbReference type="ARBA" id="ARBA00022692"/>
    </source>
</evidence>
<feature type="transmembrane region" description="Helical" evidence="5">
    <location>
        <begin position="241"/>
        <end position="270"/>
    </location>
</feature>
<dbReference type="AlphaFoldDB" id="A0A1I7SQH4"/>
<reference evidence="7" key="2">
    <citation type="submission" date="2020-09" db="EMBL/GenBank/DDBJ databases">
        <authorList>
            <person name="Kikuchi T."/>
        </authorList>
    </citation>
    <scope>NUCLEOTIDE SEQUENCE</scope>
    <source>
        <strain evidence="7">Ka4C1</strain>
    </source>
</reference>
<dbReference type="eggNOG" id="ENOG502SHQ9">
    <property type="taxonomic scope" value="Eukaryota"/>
</dbReference>
<dbReference type="EMBL" id="CAJFDI010000003">
    <property type="protein sequence ID" value="CAD5222347.1"/>
    <property type="molecule type" value="Genomic_DNA"/>
</dbReference>
<dbReference type="OrthoDB" id="5851235at2759"/>
<evidence type="ECO:0000313" key="7">
    <source>
        <dbReference type="EMBL" id="CAD5222347.1"/>
    </source>
</evidence>
<dbReference type="Proteomes" id="UP000582659">
    <property type="component" value="Unassembled WGS sequence"/>
</dbReference>
<organism evidence="8 10">
    <name type="scientific">Bursaphelenchus xylophilus</name>
    <name type="common">Pinewood nematode worm</name>
    <name type="synonym">Aphelenchoides xylophilus</name>
    <dbReference type="NCBI Taxonomy" id="6326"/>
    <lineage>
        <taxon>Eukaryota</taxon>
        <taxon>Metazoa</taxon>
        <taxon>Ecdysozoa</taxon>
        <taxon>Nematoda</taxon>
        <taxon>Chromadorea</taxon>
        <taxon>Rhabditida</taxon>
        <taxon>Tylenchina</taxon>
        <taxon>Tylenchomorpha</taxon>
        <taxon>Aphelenchoidea</taxon>
        <taxon>Aphelenchoididae</taxon>
        <taxon>Bursaphelenchus</taxon>
    </lineage>
</organism>
<sequence>MASVMTIISPTITNFSFFDSPSFNFTDTDLDINSAVNAAQVHRCKEEAFRVYIAILVVTTALFGLLVSLYVFFISLVNIRGDYRLFVANLAFVDSVCALLYAFMGYVNLSSHFHIPISVMSYSAFAFYGSFGVMICALVPVSLSRIVAASRPRTYDRIFSGYRAFVVCAVMDLLPVILLIVISNAHHDIARWLFFAYASLTVVAHVVTFVSNFLVFWLVANHIKVVQCLHDRTRLLETRQVALATLAQAVVPMICQVPAFLALSSALLLIEPITHQNVIVITQLWLTASPLLDSLITLFVIKQYRIQTLACGAVFFQLDRCLGQPKTPTNSLEQNQMSSFFLGLPKTFRASSNL</sequence>
<dbReference type="PROSITE" id="PS50262">
    <property type="entry name" value="G_PROTEIN_RECEP_F1_2"/>
    <property type="match status" value="1"/>
</dbReference>
<dbReference type="WBParaSite" id="BXY_1528500.1">
    <property type="protein sequence ID" value="BXY_1528500.1"/>
    <property type="gene ID" value="BXY_1528500"/>
</dbReference>
<dbReference type="Gene3D" id="1.20.1070.10">
    <property type="entry name" value="Rhodopsin 7-helix transmembrane proteins"/>
    <property type="match status" value="1"/>
</dbReference>
<evidence type="ECO:0000256" key="5">
    <source>
        <dbReference type="SAM" id="Phobius"/>
    </source>
</evidence>
<dbReference type="Proteomes" id="UP000659654">
    <property type="component" value="Unassembled WGS sequence"/>
</dbReference>